<gene>
    <name evidence="1" type="ORF">SAMN05421659_109174</name>
</gene>
<organism evidence="1 2">
    <name type="scientific">[Clostridium] fimetarium</name>
    <dbReference type="NCBI Taxonomy" id="99656"/>
    <lineage>
        <taxon>Bacteria</taxon>
        <taxon>Bacillati</taxon>
        <taxon>Bacillota</taxon>
        <taxon>Clostridia</taxon>
        <taxon>Lachnospirales</taxon>
        <taxon>Lachnospiraceae</taxon>
    </lineage>
</organism>
<proteinExistence type="predicted"/>
<dbReference type="STRING" id="99656.SAMN05421659_109174"/>
<protein>
    <submittedName>
        <fullName evidence="1">Uncharacterized protein</fullName>
    </submittedName>
</protein>
<accession>A0A1I0QVJ0</accession>
<dbReference type="Proteomes" id="UP000199701">
    <property type="component" value="Unassembled WGS sequence"/>
</dbReference>
<dbReference type="AlphaFoldDB" id="A0A1I0QVJ0"/>
<evidence type="ECO:0000313" key="1">
    <source>
        <dbReference type="EMBL" id="SEW31704.1"/>
    </source>
</evidence>
<dbReference type="OrthoDB" id="9817690at2"/>
<sequence>MITKQRKESVYMDHITIINMIFKLGNSMMTRSQIKQLFSLITNEKQINIEFEIADLINSKFLLQKQIFGTKTQLLYLNKYILGRLLNKPSQNVAAMSFTNLKIFENIFKTEYIIKVIIPNMMEQNLKIDTDNIATYIRAIGGNFFKKPNQLYTFNYYQDFEFIAGQKYALTEEFYDDKKISLCEAELFKKNILKMEISEIPYLNEKSMRDSIKASYSSDIESNKQFYNFNNLMAQRFYIEEIENDCIKIVYFDTLNNLKLEKLYKNLIYIMLMFKKYLNNNINLDITVYMWDESRCSELLKAEKRSVFDVNTQENRDTNRRDTYFANLGIKREYWDDITVQYQVMDIAKYNIHI</sequence>
<evidence type="ECO:0000313" key="2">
    <source>
        <dbReference type="Proteomes" id="UP000199701"/>
    </source>
</evidence>
<reference evidence="1 2" key="1">
    <citation type="submission" date="2016-10" db="EMBL/GenBank/DDBJ databases">
        <authorList>
            <person name="de Groot N.N."/>
        </authorList>
    </citation>
    <scope>NUCLEOTIDE SEQUENCE [LARGE SCALE GENOMIC DNA]</scope>
    <source>
        <strain evidence="1 2">DSM 9179</strain>
    </source>
</reference>
<dbReference type="EMBL" id="FOJI01000009">
    <property type="protein sequence ID" value="SEW31704.1"/>
    <property type="molecule type" value="Genomic_DNA"/>
</dbReference>
<dbReference type="RefSeq" id="WP_092454567.1">
    <property type="nucleotide sequence ID" value="NZ_FOJI01000009.1"/>
</dbReference>
<name>A0A1I0QVJ0_9FIRM</name>
<keyword evidence="2" id="KW-1185">Reference proteome</keyword>